<protein>
    <recommendedName>
        <fullName evidence="16">DUF1211 domain-containing protein</fullName>
    </recommendedName>
</protein>
<dbReference type="GO" id="GO:0016020">
    <property type="term" value="C:membrane"/>
    <property type="evidence" value="ECO:0007669"/>
    <property type="project" value="UniProtKB-SubCell"/>
</dbReference>
<evidence type="ECO:0008006" key="16">
    <source>
        <dbReference type="Google" id="ProtNLM"/>
    </source>
</evidence>
<evidence type="ECO:0000313" key="15">
    <source>
        <dbReference type="Proteomes" id="UP000003672"/>
    </source>
</evidence>
<evidence type="ECO:0000256" key="9">
    <source>
        <dbReference type="ARBA" id="ARBA00023065"/>
    </source>
</evidence>
<evidence type="ECO:0000256" key="1">
    <source>
        <dbReference type="ARBA" id="ARBA00004141"/>
    </source>
</evidence>
<dbReference type="Pfam" id="PF06736">
    <property type="entry name" value="TMEM175"/>
    <property type="match status" value="1"/>
</dbReference>
<evidence type="ECO:0000256" key="2">
    <source>
        <dbReference type="ARBA" id="ARBA00006920"/>
    </source>
</evidence>
<dbReference type="EMBL" id="ACGO02000001">
    <property type="protein sequence ID" value="EFJ70151.1"/>
    <property type="molecule type" value="Genomic_DNA"/>
</dbReference>
<dbReference type="InterPro" id="IPR010617">
    <property type="entry name" value="TMEM175-like"/>
</dbReference>
<comment type="subcellular location">
    <subcellularLocation>
        <location evidence="1">Membrane</location>
        <topology evidence="1">Multi-pass membrane protein</topology>
    </subcellularLocation>
</comment>
<evidence type="ECO:0000256" key="10">
    <source>
        <dbReference type="ARBA" id="ARBA00023136"/>
    </source>
</evidence>
<keyword evidence="4" id="KW-0633">Potassium transport</keyword>
<evidence type="ECO:0000313" key="14">
    <source>
        <dbReference type="EMBL" id="EFJ70151.1"/>
    </source>
</evidence>
<organism evidence="14 15">
    <name type="scientific">Lactobacillus paragasseri JV-V03</name>
    <dbReference type="NCBI Taxonomy" id="525326"/>
    <lineage>
        <taxon>Bacteria</taxon>
        <taxon>Bacillati</taxon>
        <taxon>Bacillota</taxon>
        <taxon>Bacilli</taxon>
        <taxon>Lactobacillales</taxon>
        <taxon>Lactobacillaceae</taxon>
        <taxon>Lactobacillus</taxon>
    </lineage>
</organism>
<feature type="transmembrane region" description="Helical" evidence="13">
    <location>
        <begin position="20"/>
        <end position="43"/>
    </location>
</feature>
<comment type="caution">
    <text evidence="14">The sequence shown here is derived from an EMBL/GenBank/DDBJ whole genome shotgun (WGS) entry which is preliminary data.</text>
</comment>
<keyword evidence="8 13" id="KW-1133">Transmembrane helix</keyword>
<dbReference type="Proteomes" id="UP000003672">
    <property type="component" value="Unassembled WGS sequence"/>
</dbReference>
<gene>
    <name evidence="14" type="ORF">HMPREF0514_10595</name>
</gene>
<keyword evidence="5 13" id="KW-0812">Transmembrane</keyword>
<evidence type="ECO:0000256" key="6">
    <source>
        <dbReference type="ARBA" id="ARBA00022826"/>
    </source>
</evidence>
<keyword evidence="7" id="KW-0630">Potassium</keyword>
<evidence type="ECO:0000256" key="13">
    <source>
        <dbReference type="SAM" id="Phobius"/>
    </source>
</evidence>
<proteinExistence type="inferred from homology"/>
<evidence type="ECO:0000256" key="7">
    <source>
        <dbReference type="ARBA" id="ARBA00022958"/>
    </source>
</evidence>
<comment type="similarity">
    <text evidence="2">Belongs to the TMEM175 family.</text>
</comment>
<feature type="transmembrane region" description="Helical" evidence="13">
    <location>
        <begin position="90"/>
        <end position="109"/>
    </location>
</feature>
<evidence type="ECO:0000256" key="5">
    <source>
        <dbReference type="ARBA" id="ARBA00022692"/>
    </source>
</evidence>
<accession>A0AA87A508</accession>
<dbReference type="GO" id="GO:0005267">
    <property type="term" value="F:potassium channel activity"/>
    <property type="evidence" value="ECO:0007669"/>
    <property type="project" value="UniProtKB-KW"/>
</dbReference>
<name>A0AA87A508_9LACO</name>
<keyword evidence="10 13" id="KW-0472">Membrane</keyword>
<keyword evidence="11" id="KW-0407">Ion channel</keyword>
<evidence type="ECO:0000256" key="11">
    <source>
        <dbReference type="ARBA" id="ARBA00023303"/>
    </source>
</evidence>
<keyword evidence="3" id="KW-0813">Transport</keyword>
<keyword evidence="6" id="KW-0631">Potassium channel</keyword>
<evidence type="ECO:0000256" key="8">
    <source>
        <dbReference type="ARBA" id="ARBA00022989"/>
    </source>
</evidence>
<dbReference type="AlphaFoldDB" id="A0AA87A508"/>
<evidence type="ECO:0000256" key="3">
    <source>
        <dbReference type="ARBA" id="ARBA00022448"/>
    </source>
</evidence>
<evidence type="ECO:0000256" key="12">
    <source>
        <dbReference type="ARBA" id="ARBA00034430"/>
    </source>
</evidence>
<dbReference type="GO" id="GO:0015252">
    <property type="term" value="F:proton channel activity"/>
    <property type="evidence" value="ECO:0007669"/>
    <property type="project" value="InterPro"/>
</dbReference>
<comment type="catalytic activity">
    <reaction evidence="12">
        <text>K(+)(in) = K(+)(out)</text>
        <dbReference type="Rhea" id="RHEA:29463"/>
        <dbReference type="ChEBI" id="CHEBI:29103"/>
    </reaction>
</comment>
<feature type="transmembrane region" description="Helical" evidence="13">
    <location>
        <begin position="155"/>
        <end position="178"/>
    </location>
</feature>
<reference evidence="14 15" key="1">
    <citation type="submission" date="2010-06" db="EMBL/GenBank/DDBJ databases">
        <authorList>
            <person name="Muzny D."/>
            <person name="Qin X."/>
            <person name="Buhay C."/>
            <person name="Dugan-Rocha S."/>
            <person name="Ding Y."/>
            <person name="Chen G."/>
            <person name="Hawes A."/>
            <person name="Holder M."/>
            <person name="Jhangiani S."/>
            <person name="Johnson A."/>
            <person name="Khan Z."/>
            <person name="Li Z."/>
            <person name="Liu W."/>
            <person name="Liu X."/>
            <person name="Perez L."/>
            <person name="Shen H."/>
            <person name="Wang Q."/>
            <person name="Watt J."/>
            <person name="Xi L."/>
            <person name="Xin Y."/>
            <person name="Zhou J."/>
            <person name="Deng J."/>
            <person name="Jiang H."/>
            <person name="Liu Y."/>
            <person name="Qu J."/>
            <person name="Song X.-Z."/>
            <person name="Zhang L."/>
            <person name="Villasana D."/>
            <person name="Johnson A."/>
            <person name="Liu J."/>
            <person name="Liyanage D."/>
            <person name="Lorensuhewa L."/>
            <person name="Robinson T."/>
            <person name="Song A."/>
            <person name="Song B.-B."/>
            <person name="Dinh H."/>
            <person name="Thornton R."/>
            <person name="Coyle M."/>
            <person name="Francisco L."/>
            <person name="Jackson L."/>
            <person name="Javaid M."/>
            <person name="Korchina V."/>
            <person name="Kovar C."/>
            <person name="Mata R."/>
            <person name="Mathew T."/>
            <person name="Ngo R."/>
            <person name="Nguyen L."/>
            <person name="Nguyen N."/>
            <person name="Okwuonu G."/>
            <person name="Ongeri F."/>
            <person name="Pham C."/>
            <person name="Simmons D."/>
            <person name="Wilczek-Boney K."/>
            <person name="Hale W."/>
            <person name="Jakkamsetti A."/>
            <person name="Pham P."/>
            <person name="Ruth R."/>
            <person name="San Lucas F."/>
            <person name="Warren J."/>
            <person name="Zhang J."/>
            <person name="Zhao Z."/>
            <person name="Zhou C."/>
            <person name="Zhu D."/>
            <person name="Lee S."/>
            <person name="Bess C."/>
            <person name="Blankenburg K."/>
            <person name="Forbes L."/>
            <person name="Fu Q."/>
            <person name="Gubbala S."/>
            <person name="Hirani K."/>
            <person name="Jayaseelan J.C."/>
            <person name="Lara F."/>
            <person name="Munidasa M."/>
            <person name="Palculict T."/>
            <person name="Patil S."/>
            <person name="Pu L.-L."/>
            <person name="Saada N."/>
            <person name="Tang L."/>
            <person name="Weissenberger G."/>
            <person name="Zhu Y."/>
            <person name="Hemphill L."/>
            <person name="Shang Y."/>
            <person name="Youmans B."/>
            <person name="Ayvaz T."/>
            <person name="Ross M."/>
            <person name="Santibanez J."/>
            <person name="Aqrawi P."/>
            <person name="Gross S."/>
            <person name="Joshi V."/>
            <person name="Fowler G."/>
            <person name="Nazareth L."/>
            <person name="Reid J."/>
            <person name="Worley K."/>
            <person name="Petrosino J."/>
            <person name="Highlander S."/>
            <person name="Gibbs R."/>
        </authorList>
    </citation>
    <scope>NUCLEOTIDE SEQUENCE [LARGE SCALE GENOMIC DNA]</scope>
    <source>
        <strain evidence="14 15">JV-V03</strain>
    </source>
</reference>
<feature type="transmembrane region" description="Helical" evidence="13">
    <location>
        <begin position="121"/>
        <end position="143"/>
    </location>
</feature>
<dbReference type="RefSeq" id="WP_003648798.1">
    <property type="nucleotide sequence ID" value="NZ_CP040500.1"/>
</dbReference>
<evidence type="ECO:0000256" key="4">
    <source>
        <dbReference type="ARBA" id="ARBA00022538"/>
    </source>
</evidence>
<feature type="transmembrane region" description="Helical" evidence="13">
    <location>
        <begin position="55"/>
        <end position="74"/>
    </location>
</feature>
<keyword evidence="9" id="KW-0406">Ion transport</keyword>
<sequence>MDNEKNIAIYEKFKNEPDLLYSHLMELNTGVIAIIMTIIVLEIQSPANLTHYADFLHDIGIFFITFLIVGKFWYDLHNSYAYHIYRPGKSIAIVNLLLLGTLSLMPVMAKWVMLTPSSISIANYGAVFLVANLLLAILQILGFRDTFEIDSKTTIRITILRTGVAIMFNLILIALFFVSPYLSMILYLGFPIVSFIVSMGPKPGPRSENDKSK</sequence>